<proteinExistence type="predicted"/>
<dbReference type="AlphaFoldDB" id="A0A5E7MPD0"/>
<sequence>MTFDNGLKILTVLGAMASFLWGVYQWREKSSQELEAQKQEYARLIETRRIEATKPFLVRQLALYAEATKVAAQVATQGNSDSGKKALVRFWELYWGELALVENHSVETAMKRMGEALRTNASTQELEQASLAVAHACRDSLDRSWGIRAWSSPDEAASPAPHVKR</sequence>
<name>A0A5E7MPD0_PSEFL</name>
<evidence type="ECO:0000313" key="2">
    <source>
        <dbReference type="Proteomes" id="UP000385207"/>
    </source>
</evidence>
<dbReference type="EMBL" id="CABVII010000019">
    <property type="protein sequence ID" value="VVP26433.1"/>
    <property type="molecule type" value="Genomic_DNA"/>
</dbReference>
<evidence type="ECO:0000313" key="1">
    <source>
        <dbReference type="EMBL" id="VVP26433.1"/>
    </source>
</evidence>
<reference evidence="1 2" key="1">
    <citation type="submission" date="2019-09" db="EMBL/GenBank/DDBJ databases">
        <authorList>
            <person name="Chandra G."/>
            <person name="Truman W A."/>
        </authorList>
    </citation>
    <scope>NUCLEOTIDE SEQUENCE [LARGE SCALE GENOMIC DNA]</scope>
    <source>
        <strain evidence="1">PS862</strain>
    </source>
</reference>
<dbReference type="OrthoDB" id="7064750at2"/>
<protein>
    <submittedName>
        <fullName evidence="1">Uncharacterized protein</fullName>
    </submittedName>
</protein>
<organism evidence="1 2">
    <name type="scientific">Pseudomonas fluorescens</name>
    <dbReference type="NCBI Taxonomy" id="294"/>
    <lineage>
        <taxon>Bacteria</taxon>
        <taxon>Pseudomonadati</taxon>
        <taxon>Pseudomonadota</taxon>
        <taxon>Gammaproteobacteria</taxon>
        <taxon>Pseudomonadales</taxon>
        <taxon>Pseudomonadaceae</taxon>
        <taxon>Pseudomonas</taxon>
    </lineage>
</organism>
<accession>A0A5E7MPD0</accession>
<gene>
    <name evidence="1" type="ORF">PS862_04130</name>
</gene>
<dbReference type="Proteomes" id="UP000385207">
    <property type="component" value="Unassembled WGS sequence"/>
</dbReference>
<dbReference type="RefSeq" id="WP_150784660.1">
    <property type="nucleotide sequence ID" value="NZ_CABVII010000019.1"/>
</dbReference>